<dbReference type="OrthoDB" id="9950642at2"/>
<accession>A0A1C3N4S0</accession>
<evidence type="ECO:0000259" key="2">
    <source>
        <dbReference type="Pfam" id="PF13313"/>
    </source>
</evidence>
<proteinExistence type="predicted"/>
<dbReference type="AlphaFoldDB" id="A0A1C3N4S0"/>
<protein>
    <recommendedName>
        <fullName evidence="2">DUF4082 domain-containing protein</fullName>
    </recommendedName>
</protein>
<evidence type="ECO:0000256" key="1">
    <source>
        <dbReference type="SAM" id="MobiDB-lite"/>
    </source>
</evidence>
<evidence type="ECO:0000313" key="3">
    <source>
        <dbReference type="EMBL" id="SBV27563.1"/>
    </source>
</evidence>
<dbReference type="Pfam" id="PF13313">
    <property type="entry name" value="DUF4082"/>
    <property type="match status" value="1"/>
</dbReference>
<reference evidence="4" key="1">
    <citation type="submission" date="2016-06" db="EMBL/GenBank/DDBJ databases">
        <authorList>
            <person name="Varghese N."/>
        </authorList>
    </citation>
    <scope>NUCLEOTIDE SEQUENCE [LARGE SCALE GENOMIC DNA]</scope>
    <source>
        <strain evidence="4">DSM 45344</strain>
    </source>
</reference>
<feature type="domain" description="DUF4082" evidence="2">
    <location>
        <begin position="23"/>
        <end position="158"/>
    </location>
</feature>
<keyword evidence="4" id="KW-1185">Reference proteome</keyword>
<gene>
    <name evidence="3" type="ORF">GA0070620_3087</name>
</gene>
<feature type="region of interest" description="Disordered" evidence="1">
    <location>
        <begin position="1"/>
        <end position="21"/>
    </location>
</feature>
<dbReference type="STRING" id="307121.GA0070620_3087"/>
<dbReference type="EMBL" id="LT598496">
    <property type="protein sequence ID" value="SBV27563.1"/>
    <property type="molecule type" value="Genomic_DNA"/>
</dbReference>
<evidence type="ECO:0000313" key="4">
    <source>
        <dbReference type="Proteomes" id="UP000199393"/>
    </source>
</evidence>
<dbReference type="RefSeq" id="WP_091591444.1">
    <property type="nucleotide sequence ID" value="NZ_JBHRWG010000004.1"/>
</dbReference>
<dbReference type="InterPro" id="IPR025141">
    <property type="entry name" value="DUF4082"/>
</dbReference>
<dbReference type="Proteomes" id="UP000199393">
    <property type="component" value="Chromosome I"/>
</dbReference>
<sequence length="312" mass="30379">MAESLFTSQTPAVTDASDGTPGISTATTVRFTAAGTVSAIRFRSTTTVGGTYTGELWRVDANDNSPAGTKLASAVLGGTPSGGAWVEIPITPVSVVTNTLYRAVVHNNQGRYVATLNLFDSALTNGNITADAHTSNPVGLGVLNQGTFAISATANVYPANEGSGGTCYFVDVVFDTGGGGSTVAPDGISVPAAVGGPSVSWPGAVAPDGVSVPAAVGAPALAWSGQVAPAGLSVLVDVGSPLVGVAPVAPDGLVVPLAVGAPAVGWSASAAPDGVAVPVAVGLPGAGMPGTVIVRPFTGTVARPDAGVVVRP</sequence>
<name>A0A1C3N4S0_9ACTN</name>
<feature type="compositionally biased region" description="Polar residues" evidence="1">
    <location>
        <begin position="1"/>
        <end position="12"/>
    </location>
</feature>
<organism evidence="3 4">
    <name type="scientific">Micromonospora krabiensis</name>
    <dbReference type="NCBI Taxonomy" id="307121"/>
    <lineage>
        <taxon>Bacteria</taxon>
        <taxon>Bacillati</taxon>
        <taxon>Actinomycetota</taxon>
        <taxon>Actinomycetes</taxon>
        <taxon>Micromonosporales</taxon>
        <taxon>Micromonosporaceae</taxon>
        <taxon>Micromonospora</taxon>
    </lineage>
</organism>